<evidence type="ECO:0000313" key="2">
    <source>
        <dbReference type="Proteomes" id="UP001205740"/>
    </source>
</evidence>
<dbReference type="RefSeq" id="WP_253652972.1">
    <property type="nucleotide sequence ID" value="NZ_BAAAOE010000004.1"/>
</dbReference>
<dbReference type="InterPro" id="IPR042099">
    <property type="entry name" value="ANL_N_sf"/>
</dbReference>
<accession>A0ABT1GYD1</accession>
<gene>
    <name evidence="1" type="ORF">LX12_000564</name>
</gene>
<dbReference type="EMBL" id="JAMTCG010000001">
    <property type="protein sequence ID" value="MCP2159400.1"/>
    <property type="molecule type" value="Genomic_DNA"/>
</dbReference>
<dbReference type="PANTHER" id="PTHR36932">
    <property type="entry name" value="CAPSULAR POLYSACCHARIDE BIOSYNTHESIS PROTEIN"/>
    <property type="match status" value="1"/>
</dbReference>
<keyword evidence="1" id="KW-0436">Ligase</keyword>
<keyword evidence="2" id="KW-1185">Reference proteome</keyword>
<dbReference type="Gene3D" id="3.40.50.12780">
    <property type="entry name" value="N-terminal domain of ligase-like"/>
    <property type="match status" value="1"/>
</dbReference>
<comment type="caution">
    <text evidence="1">The sequence shown here is derived from an EMBL/GenBank/DDBJ whole genome shotgun (WGS) entry which is preliminary data.</text>
</comment>
<dbReference type="InterPro" id="IPR053158">
    <property type="entry name" value="CapK_Type1_Caps_Biosynth"/>
</dbReference>
<protein>
    <submittedName>
        <fullName evidence="1">Phenylacetate-coenzyme A ligase PaaK, adenylate-forming domain family</fullName>
    </submittedName>
</protein>
<proteinExistence type="predicted"/>
<evidence type="ECO:0000313" key="1">
    <source>
        <dbReference type="EMBL" id="MCP2159400.1"/>
    </source>
</evidence>
<name>A0ABT1GYD1_9NOCA</name>
<dbReference type="Proteomes" id="UP001205740">
    <property type="component" value="Unassembled WGS sequence"/>
</dbReference>
<dbReference type="GO" id="GO:0016874">
    <property type="term" value="F:ligase activity"/>
    <property type="evidence" value="ECO:0007669"/>
    <property type="project" value="UniProtKB-KW"/>
</dbReference>
<organism evidence="1 2">
    <name type="scientific">Williamsia serinedens</name>
    <dbReference type="NCBI Taxonomy" id="391736"/>
    <lineage>
        <taxon>Bacteria</taxon>
        <taxon>Bacillati</taxon>
        <taxon>Actinomycetota</taxon>
        <taxon>Actinomycetes</taxon>
        <taxon>Mycobacteriales</taxon>
        <taxon>Nocardiaceae</taxon>
        <taxon>Williamsia</taxon>
    </lineage>
</organism>
<sequence>MPGSQTLPSPPDIERSARWLSQDVRRATRDDPLEVQRRARRRLTDVVRHAKANSPVFADLYASLPPTAEIAEFPTTDKSMLMAAFDEWSCDRRITGEAAERFSSSERVGERFLGEYLYSESSGTTGLRGRFVTEDRALAVLHALRSRIPSPSAMALARLVAKRGRSAAIINLKGHHLGSAYYRRVEGEPRQNRRVLSVTDPVSEIATQLSELDPATISSYGSVLSLLAERQLAGLVDIDPVVLVPFSETVTGAARRRLHQAWPRTTIVERYVANECMFISARCDHGSHHLNADWVILEPIDSVGRPVPPGVESDTVLLTTLFRRVQPIIRYDLGDRVRFHEQRCPCGNQLPAFDVLGRSGGLLTFPTRHGPRTISPTVLTVVLDELADAATSQLLVDSDEHVTIHLTTHHDADQAHTAAAAHTAVRSAFHAADITTVTVDVTLGSPIRTPGGKLSRIVDRRDT</sequence>
<reference evidence="1 2" key="1">
    <citation type="submission" date="2022-06" db="EMBL/GenBank/DDBJ databases">
        <title>Genomic Encyclopedia of Archaeal and Bacterial Type Strains, Phase II (KMG-II): from individual species to whole genera.</title>
        <authorList>
            <person name="Goeker M."/>
        </authorList>
    </citation>
    <scope>NUCLEOTIDE SEQUENCE [LARGE SCALE GENOMIC DNA]</scope>
    <source>
        <strain evidence="1 2">DSM 45037</strain>
    </source>
</reference>
<dbReference type="PANTHER" id="PTHR36932:SF1">
    <property type="entry name" value="CAPSULAR POLYSACCHARIDE BIOSYNTHESIS PROTEIN"/>
    <property type="match status" value="1"/>
</dbReference>